<dbReference type="PRINTS" id="PR01368">
    <property type="entry name" value="SYNAPSIN"/>
</dbReference>
<protein>
    <submittedName>
        <fullName evidence="7 8">Synapsin, putative</fullName>
    </submittedName>
</protein>
<comment type="subcellular location">
    <subcellularLocation>
        <location evidence="4">Synapse</location>
    </subcellularLocation>
</comment>
<gene>
    <name evidence="8" type="primary">8240292</name>
    <name evidence="7" type="ORF">Phum_PHUM194500</name>
</gene>
<dbReference type="OrthoDB" id="10249572at2759"/>
<dbReference type="GO" id="GO:0030672">
    <property type="term" value="C:synaptic vesicle membrane"/>
    <property type="evidence" value="ECO:0007669"/>
    <property type="project" value="TreeGrafter"/>
</dbReference>
<evidence type="ECO:0000256" key="1">
    <source>
        <dbReference type="ARBA" id="ARBA00008243"/>
    </source>
</evidence>
<dbReference type="KEGG" id="phu:Phum_PHUM194500"/>
<organism>
    <name type="scientific">Pediculus humanus subsp. corporis</name>
    <name type="common">Body louse</name>
    <dbReference type="NCBI Taxonomy" id="121224"/>
    <lineage>
        <taxon>Eukaryota</taxon>
        <taxon>Metazoa</taxon>
        <taxon>Ecdysozoa</taxon>
        <taxon>Arthropoda</taxon>
        <taxon>Hexapoda</taxon>
        <taxon>Insecta</taxon>
        <taxon>Pterygota</taxon>
        <taxon>Neoptera</taxon>
        <taxon>Paraneoptera</taxon>
        <taxon>Psocodea</taxon>
        <taxon>Troctomorpha</taxon>
        <taxon>Phthiraptera</taxon>
        <taxon>Anoplura</taxon>
        <taxon>Pediculidae</taxon>
        <taxon>Pediculus</taxon>
    </lineage>
</organism>
<keyword evidence="9" id="KW-1185">Reference proteome</keyword>
<accession>E0VGX6</accession>
<dbReference type="Proteomes" id="UP000009046">
    <property type="component" value="Unassembled WGS sequence"/>
</dbReference>
<evidence type="ECO:0000256" key="4">
    <source>
        <dbReference type="ARBA" id="ARBA00034103"/>
    </source>
</evidence>
<dbReference type="EMBL" id="AAZO01002257">
    <property type="status" value="NOT_ANNOTATED_CDS"/>
    <property type="molecule type" value="Genomic_DNA"/>
</dbReference>
<feature type="domain" description="Synapsin ATP-binding" evidence="6">
    <location>
        <begin position="2"/>
        <end position="77"/>
    </location>
</feature>
<dbReference type="RefSeq" id="XP_002425370.1">
    <property type="nucleotide sequence ID" value="XM_002425325.1"/>
</dbReference>
<dbReference type="EnsemblMetazoa" id="PHUM194500-RA">
    <property type="protein sequence ID" value="PHUM194500-PA"/>
    <property type="gene ID" value="PHUM194500"/>
</dbReference>
<dbReference type="InterPro" id="IPR001359">
    <property type="entry name" value="Synapsin"/>
</dbReference>
<dbReference type="FunFam" id="3.30.470.20:FF:000059">
    <property type="entry name" value="Synapsin-3"/>
    <property type="match status" value="1"/>
</dbReference>
<dbReference type="CTD" id="8240292"/>
<evidence type="ECO:0000256" key="2">
    <source>
        <dbReference type="ARBA" id="ARBA00022553"/>
    </source>
</evidence>
<evidence type="ECO:0000313" key="8">
    <source>
        <dbReference type="EnsemblMetazoa" id="PHUM194500-PA"/>
    </source>
</evidence>
<evidence type="ECO:0000313" key="7">
    <source>
        <dbReference type="EMBL" id="EEB12632.1"/>
    </source>
</evidence>
<keyword evidence="3" id="KW-0770">Synapse</keyword>
<dbReference type="GeneID" id="8240292"/>
<evidence type="ECO:0000256" key="3">
    <source>
        <dbReference type="ARBA" id="ARBA00023018"/>
    </source>
</evidence>
<sequence>MSSVVAVTGSYATAEPYIDSKYDIHVQKIGTNYKALMRKSISGNWKTNTGSAMLEQIQMPERYKNYVDEVSELFGASQSSVASSTGPRAPLGRQSSQTQLTEDSEDTMKNLRKTFAGIFGDM</sequence>
<dbReference type="InParanoid" id="E0VGX6"/>
<feature type="compositionally biased region" description="Polar residues" evidence="5">
    <location>
        <begin position="77"/>
        <end position="86"/>
    </location>
</feature>
<reference evidence="8" key="3">
    <citation type="submission" date="2021-02" db="UniProtKB">
        <authorList>
            <consortium name="EnsemblMetazoa"/>
        </authorList>
    </citation>
    <scope>IDENTIFICATION</scope>
    <source>
        <strain evidence="8">USDA</strain>
    </source>
</reference>
<dbReference type="STRING" id="121224.E0VGX6"/>
<dbReference type="Gene3D" id="3.30.470.20">
    <property type="entry name" value="ATP-grasp fold, B domain"/>
    <property type="match status" value="1"/>
</dbReference>
<name>E0VGX6_PEDHC</name>
<dbReference type="SUPFAM" id="SSF56059">
    <property type="entry name" value="Glutathione synthetase ATP-binding domain-like"/>
    <property type="match status" value="1"/>
</dbReference>
<dbReference type="PANTHER" id="PTHR10841">
    <property type="entry name" value="SYNAPSIN"/>
    <property type="match status" value="1"/>
</dbReference>
<reference evidence="7" key="2">
    <citation type="submission" date="2007-04" db="EMBL/GenBank/DDBJ databases">
        <title>The genome of the human body louse.</title>
        <authorList>
            <consortium name="The Human Body Louse Genome Consortium"/>
            <person name="Kirkness E."/>
            <person name="Walenz B."/>
            <person name="Hass B."/>
            <person name="Bruggner R."/>
            <person name="Strausberg R."/>
        </authorList>
    </citation>
    <scope>NUCLEOTIDE SEQUENCE</scope>
    <source>
        <strain evidence="7">USDA</strain>
    </source>
</reference>
<dbReference type="AlphaFoldDB" id="E0VGX6"/>
<proteinExistence type="inferred from homology"/>
<dbReference type="GO" id="GO:0007269">
    <property type="term" value="P:neurotransmitter secretion"/>
    <property type="evidence" value="ECO:0007669"/>
    <property type="project" value="InterPro"/>
</dbReference>
<dbReference type="VEuPathDB" id="VectorBase:PHUM194500"/>
<evidence type="ECO:0000256" key="5">
    <source>
        <dbReference type="SAM" id="MobiDB-lite"/>
    </source>
</evidence>
<dbReference type="InterPro" id="IPR020898">
    <property type="entry name" value="Synapsin_ATP-bd_dom"/>
</dbReference>
<dbReference type="HOGENOM" id="CLU_2029469_0_0_1"/>
<dbReference type="EMBL" id="AAZO01002256">
    <property type="status" value="NOT_ANNOTATED_CDS"/>
    <property type="molecule type" value="Genomic_DNA"/>
</dbReference>
<evidence type="ECO:0000259" key="6">
    <source>
        <dbReference type="Pfam" id="PF02750"/>
    </source>
</evidence>
<reference evidence="7" key="1">
    <citation type="submission" date="2007-04" db="EMBL/GenBank/DDBJ databases">
        <title>Annotation of Pediculus humanus corporis strain USDA.</title>
        <authorList>
            <person name="Kirkness E."/>
            <person name="Hannick L."/>
            <person name="Hass B."/>
            <person name="Bruggner R."/>
            <person name="Lawson D."/>
            <person name="Bidwell S."/>
            <person name="Joardar V."/>
            <person name="Caler E."/>
            <person name="Walenz B."/>
            <person name="Inman J."/>
            <person name="Schobel S."/>
            <person name="Galinsky K."/>
            <person name="Amedeo P."/>
            <person name="Strausberg R."/>
        </authorList>
    </citation>
    <scope>NUCLEOTIDE SEQUENCE</scope>
    <source>
        <strain evidence="7">USDA</strain>
    </source>
</reference>
<keyword evidence="2" id="KW-0597">Phosphoprotein</keyword>
<comment type="similarity">
    <text evidence="1">Belongs to the synapsin family.</text>
</comment>
<dbReference type="PANTHER" id="PTHR10841:SF17">
    <property type="entry name" value="SYNAPSIN"/>
    <property type="match status" value="1"/>
</dbReference>
<dbReference type="eggNOG" id="KOG3895">
    <property type="taxonomic scope" value="Eukaryota"/>
</dbReference>
<feature type="region of interest" description="Disordered" evidence="5">
    <location>
        <begin position="77"/>
        <end position="105"/>
    </location>
</feature>
<dbReference type="Pfam" id="PF02750">
    <property type="entry name" value="Synapsin_C"/>
    <property type="match status" value="1"/>
</dbReference>
<evidence type="ECO:0000313" key="9">
    <source>
        <dbReference type="Proteomes" id="UP000009046"/>
    </source>
</evidence>
<dbReference type="EMBL" id="DS235152">
    <property type="protein sequence ID" value="EEB12632.1"/>
    <property type="molecule type" value="Genomic_DNA"/>
</dbReference>